<keyword evidence="2" id="KW-1185">Reference proteome</keyword>
<accession>A0A1V9EFF4</accession>
<dbReference type="Proteomes" id="UP000192610">
    <property type="component" value="Unassembled WGS sequence"/>
</dbReference>
<evidence type="ECO:0000313" key="1">
    <source>
        <dbReference type="EMBL" id="OQP44877.1"/>
    </source>
</evidence>
<reference evidence="2" key="1">
    <citation type="submission" date="2016-04" db="EMBL/GenBank/DDBJ databases">
        <authorList>
            <person name="Chen L."/>
            <person name="Zhuang W."/>
            <person name="Wang G."/>
        </authorList>
    </citation>
    <scope>NUCLEOTIDE SEQUENCE [LARGE SCALE GENOMIC DNA]</scope>
    <source>
        <strain evidence="2">17621</strain>
    </source>
</reference>
<comment type="caution">
    <text evidence="1">The sequence shown here is derived from an EMBL/GenBank/DDBJ whole genome shotgun (WGS) entry which is preliminary data.</text>
</comment>
<sequence length="176" mass="20048">MPMIKEGRLKGHEDPFYEDINKNAFALQLDSLEAGYDSLQFRIWLGHSMAKVKHVVILKFKDQKWKGQLVSFSNETGSNDPGKKVRKVYPRSGWGALIDSLYKLRIATLPHEAEIAGYNGAGATDGISYDFEIATSKRYRVYSYSNPEINTNFWQAGNVLKIATLLEKEFSFQFVK</sequence>
<evidence type="ECO:0000313" key="2">
    <source>
        <dbReference type="Proteomes" id="UP000192610"/>
    </source>
</evidence>
<proteinExistence type="predicted"/>
<name>A0A1V9EFF4_9BACT</name>
<dbReference type="AlphaFoldDB" id="A0A1V9EFF4"/>
<dbReference type="EMBL" id="LVXG01000034">
    <property type="protein sequence ID" value="OQP44877.1"/>
    <property type="molecule type" value="Genomic_DNA"/>
</dbReference>
<organism evidence="1 2">
    <name type="scientific">Niastella yeongjuensis</name>
    <dbReference type="NCBI Taxonomy" id="354355"/>
    <lineage>
        <taxon>Bacteria</taxon>
        <taxon>Pseudomonadati</taxon>
        <taxon>Bacteroidota</taxon>
        <taxon>Chitinophagia</taxon>
        <taxon>Chitinophagales</taxon>
        <taxon>Chitinophagaceae</taxon>
        <taxon>Niastella</taxon>
    </lineage>
</organism>
<protein>
    <submittedName>
        <fullName evidence="1">Uncharacterized protein</fullName>
    </submittedName>
</protein>
<gene>
    <name evidence="1" type="ORF">A4H97_11000</name>
</gene>